<keyword evidence="1" id="KW-0175">Coiled coil</keyword>
<dbReference type="EMBL" id="LGRX02026077">
    <property type="protein sequence ID" value="KAK3251381.1"/>
    <property type="molecule type" value="Genomic_DNA"/>
</dbReference>
<feature type="region of interest" description="Disordered" evidence="2">
    <location>
        <begin position="533"/>
        <end position="553"/>
    </location>
</feature>
<dbReference type="SMART" id="SM00015">
    <property type="entry name" value="IQ"/>
    <property type="match status" value="2"/>
</dbReference>
<dbReference type="PROSITE" id="PS50096">
    <property type="entry name" value="IQ"/>
    <property type="match status" value="2"/>
</dbReference>
<sequence length="579" mass="62684">MASLDSAYDATPVTDGDTVELASPTKTAGGSGKLDSTGKGSKKAPVALTTAGSKLTQDWQQYKPMHQQKPSKTIAAGKAGTGKLTKNTKPQVYRGDHGGSYLASAFEPMARDMPMPAPAGMAGEPDPVAHPTGLGEIASGGVDGVSRPPVPLKENDPKHGPIVDHQAGEAKIEGHWQTVAKRLKRELTVTKKRCQAEVEHRMEENMRLKAQVAALKENCDQQAQQIHEQAQALEEIRREGQSELADSFRHNYAAERRAATMQARLGAAAADQERAFAAAANQLEALRRERDTLAEALAAVAEAAVGGPEMTPADVNAENALARAEGADPLPRRPDAWLRFQYSSTPSHGFRDRMGGEGERAVAALVAAIARLKRHRDEALGRDNSAVKQVEQLRSVISRVDEEYQNVANMVEAVEVEMEKLKNMRNIPPLPAVQLKKGLPGRLAAVHHVARMLVPDLQQAEAETKKMSAQLLELDFYSKLHVKLVEQARFQGGGDKPKPASPKKLPPVLSQEEATVKIQAGMRGMQGRKRVNEIKAGARPTSAPTSNQMSKDEAATAINSHIRGHLQRKQVSEKRKTIV</sequence>
<feature type="compositionally biased region" description="Basic and acidic residues" evidence="2">
    <location>
        <begin position="153"/>
        <end position="162"/>
    </location>
</feature>
<proteinExistence type="predicted"/>
<dbReference type="AlphaFoldDB" id="A0AAE0CAE4"/>
<accession>A0AAE0CAE4</accession>
<organism evidence="3 4">
    <name type="scientific">Cymbomonas tetramitiformis</name>
    <dbReference type="NCBI Taxonomy" id="36881"/>
    <lineage>
        <taxon>Eukaryota</taxon>
        <taxon>Viridiplantae</taxon>
        <taxon>Chlorophyta</taxon>
        <taxon>Pyramimonadophyceae</taxon>
        <taxon>Pyramimonadales</taxon>
        <taxon>Pyramimonadaceae</taxon>
        <taxon>Cymbomonas</taxon>
    </lineage>
</organism>
<dbReference type="InterPro" id="IPR000048">
    <property type="entry name" value="IQ_motif_EF-hand-BS"/>
</dbReference>
<dbReference type="Gene3D" id="1.20.5.190">
    <property type="match status" value="1"/>
</dbReference>
<evidence type="ECO:0000256" key="1">
    <source>
        <dbReference type="SAM" id="Coils"/>
    </source>
</evidence>
<evidence type="ECO:0000256" key="2">
    <source>
        <dbReference type="SAM" id="MobiDB-lite"/>
    </source>
</evidence>
<feature type="coiled-coil region" evidence="1">
    <location>
        <begin position="269"/>
        <end position="303"/>
    </location>
</feature>
<feature type="region of interest" description="Disordered" evidence="2">
    <location>
        <begin position="1"/>
        <end position="47"/>
    </location>
</feature>
<name>A0AAE0CAE4_9CHLO</name>
<comment type="caution">
    <text evidence="3">The sequence shown here is derived from an EMBL/GenBank/DDBJ whole genome shotgun (WGS) entry which is preliminary data.</text>
</comment>
<dbReference type="Pfam" id="PF00612">
    <property type="entry name" value="IQ"/>
    <property type="match status" value="2"/>
</dbReference>
<feature type="region of interest" description="Disordered" evidence="2">
    <location>
        <begin position="130"/>
        <end position="162"/>
    </location>
</feature>
<evidence type="ECO:0000313" key="3">
    <source>
        <dbReference type="EMBL" id="KAK3251381.1"/>
    </source>
</evidence>
<feature type="coiled-coil region" evidence="1">
    <location>
        <begin position="198"/>
        <end position="239"/>
    </location>
</feature>
<reference evidence="3 4" key="1">
    <citation type="journal article" date="2015" name="Genome Biol. Evol.">
        <title>Comparative Genomics of a Bacterivorous Green Alga Reveals Evolutionary Causalities and Consequences of Phago-Mixotrophic Mode of Nutrition.</title>
        <authorList>
            <person name="Burns J.A."/>
            <person name="Paasch A."/>
            <person name="Narechania A."/>
            <person name="Kim E."/>
        </authorList>
    </citation>
    <scope>NUCLEOTIDE SEQUENCE [LARGE SCALE GENOMIC DNA]</scope>
    <source>
        <strain evidence="3 4">PLY_AMNH</strain>
    </source>
</reference>
<keyword evidence="4" id="KW-1185">Reference proteome</keyword>
<dbReference type="Proteomes" id="UP001190700">
    <property type="component" value="Unassembled WGS sequence"/>
</dbReference>
<evidence type="ECO:0000313" key="4">
    <source>
        <dbReference type="Proteomes" id="UP001190700"/>
    </source>
</evidence>
<protein>
    <submittedName>
        <fullName evidence="3">Uncharacterized protein</fullName>
    </submittedName>
</protein>
<feature type="region of interest" description="Disordered" evidence="2">
    <location>
        <begin position="62"/>
        <end position="96"/>
    </location>
</feature>
<gene>
    <name evidence="3" type="ORF">CYMTET_39285</name>
</gene>